<sequence length="67" mass="7057">MAWLLRHSFSGAAAILVCLSGLSSYGGDRVSDADLAVLARCRAASASVWAARCKLLGFGRERITVDS</sequence>
<reference evidence="2" key="2">
    <citation type="submission" date="2021-02" db="EMBL/GenBank/DDBJ databases">
        <authorList>
            <person name="Kimball J.A."/>
            <person name="Haas M.W."/>
            <person name="Macchietto M."/>
            <person name="Kono T."/>
            <person name="Duquette J."/>
            <person name="Shao M."/>
        </authorList>
    </citation>
    <scope>NUCLEOTIDE SEQUENCE</scope>
    <source>
        <tissue evidence="2">Fresh leaf tissue</tissue>
    </source>
</reference>
<name>A0A8J5S8N7_ZIZPA</name>
<dbReference type="AlphaFoldDB" id="A0A8J5S8N7"/>
<evidence type="ECO:0000313" key="2">
    <source>
        <dbReference type="EMBL" id="KAG8057910.1"/>
    </source>
</evidence>
<feature type="signal peptide" evidence="1">
    <location>
        <begin position="1"/>
        <end position="24"/>
    </location>
</feature>
<organism evidence="2 3">
    <name type="scientific">Zizania palustris</name>
    <name type="common">Northern wild rice</name>
    <dbReference type="NCBI Taxonomy" id="103762"/>
    <lineage>
        <taxon>Eukaryota</taxon>
        <taxon>Viridiplantae</taxon>
        <taxon>Streptophyta</taxon>
        <taxon>Embryophyta</taxon>
        <taxon>Tracheophyta</taxon>
        <taxon>Spermatophyta</taxon>
        <taxon>Magnoliopsida</taxon>
        <taxon>Liliopsida</taxon>
        <taxon>Poales</taxon>
        <taxon>Poaceae</taxon>
        <taxon>BOP clade</taxon>
        <taxon>Oryzoideae</taxon>
        <taxon>Oryzeae</taxon>
        <taxon>Zizaniinae</taxon>
        <taxon>Zizania</taxon>
    </lineage>
</organism>
<protein>
    <recommendedName>
        <fullName evidence="4">Secreted protein</fullName>
    </recommendedName>
</protein>
<evidence type="ECO:0000256" key="1">
    <source>
        <dbReference type="SAM" id="SignalP"/>
    </source>
</evidence>
<dbReference type="EMBL" id="JAAALK010000287">
    <property type="protein sequence ID" value="KAG8057910.1"/>
    <property type="molecule type" value="Genomic_DNA"/>
</dbReference>
<keyword evidence="3" id="KW-1185">Reference proteome</keyword>
<reference evidence="2" key="1">
    <citation type="journal article" date="2021" name="bioRxiv">
        <title>Whole Genome Assembly and Annotation of Northern Wild Rice, Zizania palustris L., Supports a Whole Genome Duplication in the Zizania Genus.</title>
        <authorList>
            <person name="Haas M."/>
            <person name="Kono T."/>
            <person name="Macchietto M."/>
            <person name="Millas R."/>
            <person name="McGilp L."/>
            <person name="Shao M."/>
            <person name="Duquette J."/>
            <person name="Hirsch C.N."/>
            <person name="Kimball J."/>
        </authorList>
    </citation>
    <scope>NUCLEOTIDE SEQUENCE</scope>
    <source>
        <tissue evidence="2">Fresh leaf tissue</tissue>
    </source>
</reference>
<feature type="chain" id="PRO_5035177437" description="Secreted protein" evidence="1">
    <location>
        <begin position="25"/>
        <end position="67"/>
    </location>
</feature>
<keyword evidence="1" id="KW-0732">Signal</keyword>
<accession>A0A8J5S8N7</accession>
<proteinExistence type="predicted"/>
<dbReference type="Proteomes" id="UP000729402">
    <property type="component" value="Unassembled WGS sequence"/>
</dbReference>
<comment type="caution">
    <text evidence="2">The sequence shown here is derived from an EMBL/GenBank/DDBJ whole genome shotgun (WGS) entry which is preliminary data.</text>
</comment>
<evidence type="ECO:0000313" key="3">
    <source>
        <dbReference type="Proteomes" id="UP000729402"/>
    </source>
</evidence>
<gene>
    <name evidence="2" type="ORF">GUJ93_ZPchr0002g24867</name>
</gene>
<evidence type="ECO:0008006" key="4">
    <source>
        <dbReference type="Google" id="ProtNLM"/>
    </source>
</evidence>